<evidence type="ECO:0000313" key="1">
    <source>
        <dbReference type="EMBL" id="EKB30458.1"/>
    </source>
</evidence>
<dbReference type="HOGENOM" id="CLU_1805183_0_0_4"/>
<dbReference type="EMBL" id="ADMG01000042">
    <property type="protein sequence ID" value="EKB30458.1"/>
    <property type="molecule type" value="Genomic_DNA"/>
</dbReference>
<dbReference type="PATRIC" id="fig|742823.3.peg.1984"/>
<accession>K1JUV8</accession>
<proteinExistence type="predicted"/>
<dbReference type="Proteomes" id="UP000005835">
    <property type="component" value="Unassembled WGS sequence"/>
</dbReference>
<keyword evidence="2" id="KW-1185">Reference proteome</keyword>
<organism evidence="1 2">
    <name type="scientific">Sutterella wadsworthensis 2_1_59BFAA</name>
    <dbReference type="NCBI Taxonomy" id="742823"/>
    <lineage>
        <taxon>Bacteria</taxon>
        <taxon>Pseudomonadati</taxon>
        <taxon>Pseudomonadota</taxon>
        <taxon>Betaproteobacteria</taxon>
        <taxon>Burkholderiales</taxon>
        <taxon>Sutterellaceae</taxon>
        <taxon>Sutterella</taxon>
    </lineage>
</organism>
<evidence type="ECO:0000313" key="2">
    <source>
        <dbReference type="Proteomes" id="UP000005835"/>
    </source>
</evidence>
<dbReference type="RefSeq" id="WP_005436647.1">
    <property type="nucleotide sequence ID" value="NZ_JH815519.1"/>
</dbReference>
<dbReference type="AlphaFoldDB" id="K1JUV8"/>
<name>K1JUV8_9BURK</name>
<comment type="caution">
    <text evidence="1">The sequence shown here is derived from an EMBL/GenBank/DDBJ whole genome shotgun (WGS) entry which is preliminary data.</text>
</comment>
<protein>
    <submittedName>
        <fullName evidence="1">Uncharacterized protein</fullName>
    </submittedName>
</protein>
<gene>
    <name evidence="1" type="ORF">HMPREF9465_01986</name>
</gene>
<sequence length="143" mass="16237">MSNITLPMELMLRATLPTRSEQLLNNLRFLPRELHPQSVNGLRSLGFDANLCADLNSFKADRNVDTPLILALFINEFFKAAGSDYAASQSIAKYLRRRARKIDVEPFGQEVAEIVKKHCKELRSAAIGPFIRDAEPYRVVQLY</sequence>
<reference evidence="1 2" key="1">
    <citation type="submission" date="2012-05" db="EMBL/GenBank/DDBJ databases">
        <title>The Genome Sequence of Sutterella wadsworthensis 2_1_59BFAA.</title>
        <authorList>
            <consortium name="The Broad Institute Genome Sequencing Platform"/>
            <person name="Earl A."/>
            <person name="Ward D."/>
            <person name="Feldgarden M."/>
            <person name="Gevers D."/>
            <person name="Daigneault M."/>
            <person name="Strauss J."/>
            <person name="Allen-Vercoe E."/>
            <person name="Walker B."/>
            <person name="Young S.K."/>
            <person name="Zeng Q."/>
            <person name="Gargeya S."/>
            <person name="Fitzgerald M."/>
            <person name="Haas B."/>
            <person name="Abouelleil A."/>
            <person name="Alvarado L."/>
            <person name="Arachchi H.M."/>
            <person name="Berlin A.M."/>
            <person name="Chapman S.B."/>
            <person name="Goldberg J."/>
            <person name="Griggs A."/>
            <person name="Gujja S."/>
            <person name="Hansen M."/>
            <person name="Howarth C."/>
            <person name="Imamovic A."/>
            <person name="Larimer J."/>
            <person name="McCowen C."/>
            <person name="Montmayeur A."/>
            <person name="Murphy C."/>
            <person name="Neiman D."/>
            <person name="Pearson M."/>
            <person name="Priest M."/>
            <person name="Roberts A."/>
            <person name="Saif S."/>
            <person name="Shea T."/>
            <person name="Sisk P."/>
            <person name="Sykes S."/>
            <person name="Wortman J."/>
            <person name="Nusbaum C."/>
            <person name="Birren B."/>
        </authorList>
    </citation>
    <scope>NUCLEOTIDE SEQUENCE [LARGE SCALE GENOMIC DNA]</scope>
    <source>
        <strain evidence="1 2">2_1_59BFAA</strain>
    </source>
</reference>